<keyword evidence="6" id="KW-1185">Reference proteome</keyword>
<dbReference type="PANTHER" id="PTHR20854">
    <property type="entry name" value="INOSITOL MONOPHOSPHATASE"/>
    <property type="match status" value="1"/>
</dbReference>
<organism evidence="5 6">
    <name type="scientific">Phenylobacterium conjunctum</name>
    <dbReference type="NCBI Taxonomy" id="1298959"/>
    <lineage>
        <taxon>Bacteria</taxon>
        <taxon>Pseudomonadati</taxon>
        <taxon>Pseudomonadota</taxon>
        <taxon>Alphaproteobacteria</taxon>
        <taxon>Caulobacterales</taxon>
        <taxon>Caulobacteraceae</taxon>
        <taxon>Phenylobacterium</taxon>
    </lineage>
</organism>
<gene>
    <name evidence="5" type="ORF">ACFQ27_08670</name>
</gene>
<dbReference type="EC" id="3.1.3.7" evidence="5"/>
<dbReference type="Gene3D" id="3.30.540.10">
    <property type="entry name" value="Fructose-1,6-Bisphosphatase, subunit A, domain 1"/>
    <property type="match status" value="1"/>
</dbReference>
<evidence type="ECO:0000313" key="5">
    <source>
        <dbReference type="EMBL" id="MFD1190648.1"/>
    </source>
</evidence>
<name>A0ABW3T0Y3_9CAUL</name>
<keyword evidence="3 5" id="KW-0378">Hydrolase</keyword>
<evidence type="ECO:0000256" key="2">
    <source>
        <dbReference type="ARBA" id="ARBA00022723"/>
    </source>
</evidence>
<keyword evidence="2" id="KW-0479">Metal-binding</keyword>
<dbReference type="EMBL" id="JBHTLQ010000015">
    <property type="protein sequence ID" value="MFD1190648.1"/>
    <property type="molecule type" value="Genomic_DNA"/>
</dbReference>
<dbReference type="PROSITE" id="PS00629">
    <property type="entry name" value="IMP_1"/>
    <property type="match status" value="1"/>
</dbReference>
<dbReference type="InterPro" id="IPR000760">
    <property type="entry name" value="Inositol_monophosphatase-like"/>
</dbReference>
<dbReference type="GO" id="GO:0008441">
    <property type="term" value="F:3'(2'),5'-bisphosphate nucleotidase activity"/>
    <property type="evidence" value="ECO:0007669"/>
    <property type="project" value="UniProtKB-EC"/>
</dbReference>
<dbReference type="Pfam" id="PF00459">
    <property type="entry name" value="Inositol_P"/>
    <property type="match status" value="1"/>
</dbReference>
<reference evidence="6" key="1">
    <citation type="journal article" date="2019" name="Int. J. Syst. Evol. Microbiol.">
        <title>The Global Catalogue of Microorganisms (GCM) 10K type strain sequencing project: providing services to taxonomists for standard genome sequencing and annotation.</title>
        <authorList>
            <consortium name="The Broad Institute Genomics Platform"/>
            <consortium name="The Broad Institute Genome Sequencing Center for Infectious Disease"/>
            <person name="Wu L."/>
            <person name="Ma J."/>
        </authorList>
    </citation>
    <scope>NUCLEOTIDE SEQUENCE [LARGE SCALE GENOMIC DNA]</scope>
    <source>
        <strain evidence="6">CCUG 55074</strain>
    </source>
</reference>
<dbReference type="PROSITE" id="PS00630">
    <property type="entry name" value="IMP_2"/>
    <property type="match status" value="1"/>
</dbReference>
<protein>
    <submittedName>
        <fullName evidence="5">3'(2'),5'-bisphosphate nucleotidase CysQ</fullName>
        <ecNumber evidence="5">3.1.3.7</ecNumber>
    </submittedName>
</protein>
<dbReference type="RefSeq" id="WP_377353290.1">
    <property type="nucleotide sequence ID" value="NZ_JBHTLQ010000015.1"/>
</dbReference>
<sequence length="263" mass="28202">MSFEADLALIRDAAHAAGALASRMRDAGLTIEMKAGDSPVTDADLAVDRLLIDTLRTARPDYGWLSEETADNLDRLACRRLFVVDPIDGTRAYMKGRPWWSVSIAVIEDDQPVAGVVFAPDVNETYCAIRGAGARRNDAPIAPSTRAELEGAGMVGDVRMFQHPAWPQPWPSMRIEARNSTAYRMCLVAAGEFDAALALVAKADWDLAAADLIAREAGAVACDHLGRPFAYNGPNPSQHSLLCAAPGVAPLILNRVSHIALGN</sequence>
<evidence type="ECO:0000256" key="4">
    <source>
        <dbReference type="ARBA" id="ARBA00022842"/>
    </source>
</evidence>
<evidence type="ECO:0000256" key="1">
    <source>
        <dbReference type="ARBA" id="ARBA00009759"/>
    </source>
</evidence>
<proteinExistence type="inferred from homology"/>
<dbReference type="Proteomes" id="UP001597216">
    <property type="component" value="Unassembled WGS sequence"/>
</dbReference>
<dbReference type="InterPro" id="IPR020550">
    <property type="entry name" value="Inositol_monophosphatase_CS"/>
</dbReference>
<accession>A0ABW3T0Y3</accession>
<dbReference type="SUPFAM" id="SSF56655">
    <property type="entry name" value="Carbohydrate phosphatase"/>
    <property type="match status" value="1"/>
</dbReference>
<dbReference type="CDD" id="cd01638">
    <property type="entry name" value="CysQ"/>
    <property type="match status" value="1"/>
</dbReference>
<dbReference type="Gene3D" id="3.40.190.80">
    <property type="match status" value="1"/>
</dbReference>
<dbReference type="PANTHER" id="PTHR20854:SF4">
    <property type="entry name" value="INOSITOL-1-MONOPHOSPHATASE-RELATED"/>
    <property type="match status" value="1"/>
</dbReference>
<comment type="similarity">
    <text evidence="1">Belongs to the inositol monophosphatase superfamily.</text>
</comment>
<evidence type="ECO:0000256" key="3">
    <source>
        <dbReference type="ARBA" id="ARBA00022801"/>
    </source>
</evidence>
<dbReference type="InterPro" id="IPR020583">
    <property type="entry name" value="Inositol_monoP_metal-BS"/>
</dbReference>
<comment type="caution">
    <text evidence="5">The sequence shown here is derived from an EMBL/GenBank/DDBJ whole genome shotgun (WGS) entry which is preliminary data.</text>
</comment>
<dbReference type="PRINTS" id="PR00377">
    <property type="entry name" value="IMPHPHTASES"/>
</dbReference>
<evidence type="ECO:0000313" key="6">
    <source>
        <dbReference type="Proteomes" id="UP001597216"/>
    </source>
</evidence>
<keyword evidence="4" id="KW-0460">Magnesium</keyword>